<dbReference type="RefSeq" id="WP_337959489.1">
    <property type="nucleotide sequence ID" value="NZ_JAQIVI010000518.1"/>
</dbReference>
<feature type="region of interest" description="Disordered" evidence="1">
    <location>
        <begin position="1"/>
        <end position="26"/>
    </location>
</feature>
<comment type="caution">
    <text evidence="3">The sequence shown here is derived from an EMBL/GenBank/DDBJ whole genome shotgun (WGS) entry which is preliminary data.</text>
</comment>
<evidence type="ECO:0000313" key="4">
    <source>
        <dbReference type="Proteomes" id="UP001596383"/>
    </source>
</evidence>
<evidence type="ECO:0000313" key="3">
    <source>
        <dbReference type="EMBL" id="MFC6768262.1"/>
    </source>
</evidence>
<keyword evidence="4" id="KW-1185">Reference proteome</keyword>
<dbReference type="EMBL" id="JBHSWV010000518">
    <property type="protein sequence ID" value="MFC6768262.1"/>
    <property type="molecule type" value="Genomic_DNA"/>
</dbReference>
<dbReference type="AlphaFoldDB" id="A0ABD5STN1"/>
<name>A0ABD5STN1_9EURY</name>
<feature type="domain" description="Halobacterial output" evidence="2">
    <location>
        <begin position="74"/>
        <end position="145"/>
    </location>
</feature>
<dbReference type="Pfam" id="PF18545">
    <property type="entry name" value="HalOD1"/>
    <property type="match status" value="1"/>
</dbReference>
<reference evidence="3 4" key="1">
    <citation type="journal article" date="2019" name="Int. J. Syst. Evol. Microbiol.">
        <title>The Global Catalogue of Microorganisms (GCM) 10K type strain sequencing project: providing services to taxonomists for standard genome sequencing and annotation.</title>
        <authorList>
            <consortium name="The Broad Institute Genomics Platform"/>
            <consortium name="The Broad Institute Genome Sequencing Center for Infectious Disease"/>
            <person name="Wu L."/>
            <person name="Ma J."/>
        </authorList>
    </citation>
    <scope>NUCLEOTIDE SEQUENCE [LARGE SCALE GENOMIC DNA]</scope>
    <source>
        <strain evidence="3 4">LMG 29247</strain>
    </source>
</reference>
<accession>A0ABD5STN1</accession>
<protein>
    <submittedName>
        <fullName evidence="3">HalOD1 output domain-containing protein</fullName>
    </submittedName>
</protein>
<organism evidence="3 4">
    <name type="scientific">Natrinema soli</name>
    <dbReference type="NCBI Taxonomy" id="1930624"/>
    <lineage>
        <taxon>Archaea</taxon>
        <taxon>Methanobacteriati</taxon>
        <taxon>Methanobacteriota</taxon>
        <taxon>Stenosarchaea group</taxon>
        <taxon>Halobacteria</taxon>
        <taxon>Halobacteriales</taxon>
        <taxon>Natrialbaceae</taxon>
        <taxon>Natrinema</taxon>
    </lineage>
</organism>
<proteinExistence type="predicted"/>
<sequence length="163" mass="17124">MSEHTETGRRVGLPCSDSDGASVTGGDHYGSEPLFADGATGGYGSRIAAALLSPRPFEYVVTFSFSGSTGDDSSEPLHVAVLHAVAAHRDVDPIELPPLYEWIDPNSLDALFEPTRRDGTRCGRLEFTYDGHAVTVDCADGVTISVDGSPAAESITAGPDLVR</sequence>
<gene>
    <name evidence="3" type="ORF">ACFQE6_25640</name>
</gene>
<evidence type="ECO:0000256" key="1">
    <source>
        <dbReference type="SAM" id="MobiDB-lite"/>
    </source>
</evidence>
<dbReference type="InterPro" id="IPR040624">
    <property type="entry name" value="HalOD1"/>
</dbReference>
<evidence type="ECO:0000259" key="2">
    <source>
        <dbReference type="Pfam" id="PF18545"/>
    </source>
</evidence>
<dbReference type="Proteomes" id="UP001596383">
    <property type="component" value="Unassembled WGS sequence"/>
</dbReference>